<dbReference type="AlphaFoldDB" id="A0A9E8LSD1"/>
<dbReference type="GO" id="GO:0008408">
    <property type="term" value="F:3'-5' exonuclease activity"/>
    <property type="evidence" value="ECO:0007669"/>
    <property type="project" value="UniProtKB-UniRule"/>
</dbReference>
<dbReference type="PROSITE" id="PS51217">
    <property type="entry name" value="UVRD_HELICASE_CTER"/>
    <property type="match status" value="1"/>
</dbReference>
<dbReference type="FunFam" id="3.40.50.300:FF:001236">
    <property type="entry name" value="ATP-dependent helicase/nuclease subunit A"/>
    <property type="match status" value="1"/>
</dbReference>
<keyword evidence="7 13" id="KW-0067">ATP-binding</keyword>
<comment type="cofactor">
    <cofactor evidence="13">
        <name>Mg(2+)</name>
        <dbReference type="ChEBI" id="CHEBI:18420"/>
    </cofactor>
</comment>
<comment type="catalytic activity">
    <reaction evidence="11 13">
        <text>Couples ATP hydrolysis with the unwinding of duplex DNA by translocating in the 3'-5' direction.</text>
        <dbReference type="EC" id="5.6.2.4"/>
    </reaction>
</comment>
<dbReference type="InterPro" id="IPR027417">
    <property type="entry name" value="P-loop_NTPase"/>
</dbReference>
<sequence length="1262" mass="147320">MNIPEKPADVTWTSDQWKAIHAGGRDILVAAAAGSGKTAVLVERIIQKIIDENNPVHVDELLVVTFTNASAAEMSHRIGLAIENEIEKNPNSHHLRKQLHLLKSASISTLHSFCLNVVRKYYYMIDIDPGFRIADHTEMLLLRDETVEALLEEEYGKANNQDFFDFVDLFTNDRSDVILQSLILKLYDFSRSNPYPDEWLEQIVQMYDNSNIESVDELPFIEPLLIDIELQLKEAHRLFCEGLELTKLPGGPYPRAENFLADIKFTESLLSAKKESFERLFEMMQHVRFSTLKRCSGEEFDQELVTRSAELRNRGKKIIQNVKDTFFSRKPSTFLRDLQEMEKPVSTLIRLVRDFGKKFEQMKREKGIVDFSDLEHYALHILGKREAGKTDPVPTEAALDYRKQFKEVFVDEYQDTNMVQESILQLVKKPTEENGNLFMVGDVKQSIYRFRLAEPNLFLNKYLRFSTKSETGGLRIDLAKNFRSRKEILDGTNFVFKQIMDKKIGEIDYDEQAELKKGAPYPENEPYPIEFVIIKKEGEMKDSDNHSKEREEGETDEFTKEELEQSEMESRYVAKKIRELIDSKKQIFDPKTKRFRPIRYRDIVILFRSFTWAPQFIEECKHYGIPAYADLSTGYFEAAEVSTMLALLKIIDNPYQDIPLAAVLRSPISGLTEEDLARIRTADRKGTFYEAVKAFLRNRVRDERDEEIQFKLASLLDNLNRWRSLARQGSLSELIWQLYQDTKFYDFVGGLPGGKQRQANLRALYDRARQYETTSFRGLFRFLRFIEKMRDRGSDLGTARALGEQEDVVRLMTIHGSKGLEFPVVFIVGLARKFNFTDLKQRYLLDKDYGFATNYMNAEKQITYPSLFHMAIARKKRLEQIAEEMRVLYVALTRAKESLYFVASVKNFESESEKWQKHLDNAEWLLDDYDRMKGEKYLDWLAPALIRHRDGHPLRQENARVTVENDELTNHPSRFVVTVMSEEQFETRVEEEIGENGDLLTLVRRGDPVPKSSPYLEKIESQLHWSYPFSERTGYRSKQSVSELKRLKEVRDSESGEDLLPIWKKPITTRPKFMQEKSLNPAEKGTAMHMVMQHIELSQKPTEQSLRTLLFSMEQRELLTSEEVESIDLHSILTFFETEIGNRLLRAQWVRREIPFSYTIPAKDVYSTEIVDPIFIQGIIDCLFKDEKGLVLLDYKTDRITERFPNGFEGAKPILLKRYETQIQLYERAVEGILNERLAETYLFFFDGAHLLRVNERTRQRS</sequence>
<dbReference type="Pfam" id="PF13361">
    <property type="entry name" value="UvrD_C"/>
    <property type="match status" value="1"/>
</dbReference>
<protein>
    <recommendedName>
        <fullName evidence="13">ATP-dependent helicase/nuclease subunit A</fullName>
        <ecNumber evidence="13">3.1.-.-</ecNumber>
        <ecNumber evidence="13">5.6.2.4</ecNumber>
    </recommendedName>
    <alternativeName>
        <fullName evidence="13">ATP-dependent helicase/nuclease AddA</fullName>
    </alternativeName>
    <alternativeName>
        <fullName evidence="13">DNA 3'-5' helicase AddA</fullName>
    </alternativeName>
</protein>
<keyword evidence="4 13" id="KW-0378">Hydrolase</keyword>
<dbReference type="Pfam" id="PF12705">
    <property type="entry name" value="PDDEXK_1"/>
    <property type="match status" value="1"/>
</dbReference>
<evidence type="ECO:0000256" key="4">
    <source>
        <dbReference type="ARBA" id="ARBA00022801"/>
    </source>
</evidence>
<evidence type="ECO:0000256" key="14">
    <source>
        <dbReference type="PROSITE-ProRule" id="PRU00560"/>
    </source>
</evidence>
<evidence type="ECO:0000256" key="3">
    <source>
        <dbReference type="ARBA" id="ARBA00022763"/>
    </source>
</evidence>
<dbReference type="RefSeq" id="WP_275416475.1">
    <property type="nucleotide sequence ID" value="NZ_CP106878.1"/>
</dbReference>
<dbReference type="InterPro" id="IPR014152">
    <property type="entry name" value="AddA"/>
</dbReference>
<dbReference type="GO" id="GO:0000724">
    <property type="term" value="P:double-strand break repair via homologous recombination"/>
    <property type="evidence" value="ECO:0007669"/>
    <property type="project" value="UniProtKB-UniRule"/>
</dbReference>
<comment type="function">
    <text evidence="13">The heterodimer acts as both an ATP-dependent DNA helicase and an ATP-dependent, dual-direction single-stranded exonuclease. Recognizes the chi site generating a DNA molecule suitable for the initiation of homologous recombination. The AddA nuclease domain is required for chi fragment generation; this subunit has the helicase and 3' -&gt; 5' nuclease activities.</text>
</comment>
<evidence type="ECO:0000259" key="17">
    <source>
        <dbReference type="PROSITE" id="PS51217"/>
    </source>
</evidence>
<dbReference type="InterPro" id="IPR011604">
    <property type="entry name" value="PDDEXK-like_dom_sf"/>
</dbReference>
<keyword evidence="8 13" id="KW-0238">DNA-binding</keyword>
<accession>A0A9E8LSD1</accession>
<keyword evidence="3 13" id="KW-0227">DNA damage</keyword>
<keyword evidence="5 13" id="KW-0347">Helicase</keyword>
<evidence type="ECO:0000259" key="16">
    <source>
        <dbReference type="PROSITE" id="PS51198"/>
    </source>
</evidence>
<evidence type="ECO:0000256" key="11">
    <source>
        <dbReference type="ARBA" id="ARBA00034617"/>
    </source>
</evidence>
<keyword evidence="10 13" id="KW-0413">Isomerase</keyword>
<dbReference type="GO" id="GO:0043138">
    <property type="term" value="F:3'-5' DNA helicase activity"/>
    <property type="evidence" value="ECO:0007669"/>
    <property type="project" value="UniProtKB-UniRule"/>
</dbReference>
<organism evidence="18 19">
    <name type="scientific">Fervidibacillus albus</name>
    <dbReference type="NCBI Taxonomy" id="2980026"/>
    <lineage>
        <taxon>Bacteria</taxon>
        <taxon>Bacillati</taxon>
        <taxon>Bacillota</taxon>
        <taxon>Bacilli</taxon>
        <taxon>Bacillales</taxon>
        <taxon>Bacillaceae</taxon>
        <taxon>Fervidibacillus</taxon>
    </lineage>
</organism>
<keyword evidence="19" id="KW-1185">Reference proteome</keyword>
<dbReference type="GO" id="GO:0005829">
    <property type="term" value="C:cytosol"/>
    <property type="evidence" value="ECO:0007669"/>
    <property type="project" value="TreeGrafter"/>
</dbReference>
<reference evidence="18" key="1">
    <citation type="submission" date="2022-09" db="EMBL/GenBank/DDBJ databases">
        <title>Complete Genomes of Fervidibacillus albus and Fervidibacillus halotolerans isolated from tidal flat sediments.</title>
        <authorList>
            <person name="Kwon K.K."/>
            <person name="Yang S.-H."/>
            <person name="Park M.J."/>
            <person name="Oh H.-M."/>
        </authorList>
    </citation>
    <scope>NUCLEOTIDE SEQUENCE</scope>
    <source>
        <strain evidence="18">MEBiC13591</strain>
    </source>
</reference>
<dbReference type="KEGG" id="faf:OE104_08555"/>
<dbReference type="PROSITE" id="PS51198">
    <property type="entry name" value="UVRD_HELICASE_ATP_BIND"/>
    <property type="match status" value="1"/>
</dbReference>
<evidence type="ECO:0000313" key="18">
    <source>
        <dbReference type="EMBL" id="WAA08693.1"/>
    </source>
</evidence>
<keyword evidence="1 13" id="KW-0540">Nuclease</keyword>
<dbReference type="EC" id="3.1.-.-" evidence="13"/>
<dbReference type="Pfam" id="PF00580">
    <property type="entry name" value="UvrD-helicase"/>
    <property type="match status" value="1"/>
</dbReference>
<dbReference type="SUPFAM" id="SSF52980">
    <property type="entry name" value="Restriction endonuclease-like"/>
    <property type="match status" value="1"/>
</dbReference>
<dbReference type="SUPFAM" id="SSF52540">
    <property type="entry name" value="P-loop containing nucleoside triphosphate hydrolases"/>
    <property type="match status" value="1"/>
</dbReference>
<evidence type="ECO:0000256" key="1">
    <source>
        <dbReference type="ARBA" id="ARBA00022722"/>
    </source>
</evidence>
<dbReference type="EC" id="5.6.2.4" evidence="13"/>
<evidence type="ECO:0000313" key="19">
    <source>
        <dbReference type="Proteomes" id="UP001164718"/>
    </source>
</evidence>
<feature type="domain" description="UvrD-like helicase ATP-binding" evidence="16">
    <location>
        <begin position="10"/>
        <end position="485"/>
    </location>
</feature>
<comment type="subunit">
    <text evidence="13">Heterodimer of AddA and AddB/RexB.</text>
</comment>
<dbReference type="InterPro" id="IPR011335">
    <property type="entry name" value="Restrct_endonuc-II-like"/>
</dbReference>
<dbReference type="GO" id="GO:0005524">
    <property type="term" value="F:ATP binding"/>
    <property type="evidence" value="ECO:0007669"/>
    <property type="project" value="UniProtKB-UniRule"/>
</dbReference>
<comment type="catalytic activity">
    <reaction evidence="12 13">
        <text>ATP + H2O = ADP + phosphate + H(+)</text>
        <dbReference type="Rhea" id="RHEA:13065"/>
        <dbReference type="ChEBI" id="CHEBI:15377"/>
        <dbReference type="ChEBI" id="CHEBI:15378"/>
        <dbReference type="ChEBI" id="CHEBI:30616"/>
        <dbReference type="ChEBI" id="CHEBI:43474"/>
        <dbReference type="ChEBI" id="CHEBI:456216"/>
        <dbReference type="EC" id="5.6.2.4"/>
    </reaction>
</comment>
<dbReference type="NCBIfam" id="TIGR02785">
    <property type="entry name" value="addA_Gpos"/>
    <property type="match status" value="1"/>
</dbReference>
<dbReference type="InterPro" id="IPR000212">
    <property type="entry name" value="DNA_helicase_UvrD/REP"/>
</dbReference>
<evidence type="ECO:0000256" key="8">
    <source>
        <dbReference type="ARBA" id="ARBA00023125"/>
    </source>
</evidence>
<dbReference type="Gene3D" id="3.40.50.300">
    <property type="entry name" value="P-loop containing nucleotide triphosphate hydrolases"/>
    <property type="match status" value="4"/>
</dbReference>
<evidence type="ECO:0000256" key="2">
    <source>
        <dbReference type="ARBA" id="ARBA00022741"/>
    </source>
</evidence>
<keyword evidence="9 13" id="KW-0234">DNA repair</keyword>
<dbReference type="EMBL" id="CP106878">
    <property type="protein sequence ID" value="WAA08693.1"/>
    <property type="molecule type" value="Genomic_DNA"/>
</dbReference>
<dbReference type="GO" id="GO:0033202">
    <property type="term" value="C:DNA helicase complex"/>
    <property type="evidence" value="ECO:0007669"/>
    <property type="project" value="TreeGrafter"/>
</dbReference>
<dbReference type="GO" id="GO:0003690">
    <property type="term" value="F:double-stranded DNA binding"/>
    <property type="evidence" value="ECO:0007669"/>
    <property type="project" value="UniProtKB-UniRule"/>
</dbReference>
<evidence type="ECO:0000256" key="5">
    <source>
        <dbReference type="ARBA" id="ARBA00022806"/>
    </source>
</evidence>
<dbReference type="InterPro" id="IPR014017">
    <property type="entry name" value="DNA_helicase_UvrD-like_C"/>
</dbReference>
<evidence type="ECO:0000256" key="12">
    <source>
        <dbReference type="ARBA" id="ARBA00048988"/>
    </source>
</evidence>
<gene>
    <name evidence="13 18" type="primary">addA</name>
    <name evidence="18" type="ORF">OE104_08555</name>
</gene>
<feature type="domain" description="UvrD-like helicase C-terminal" evidence="17">
    <location>
        <begin position="524"/>
        <end position="819"/>
    </location>
</feature>
<keyword evidence="2 13" id="KW-0547">Nucleotide-binding</keyword>
<dbReference type="PANTHER" id="PTHR11070">
    <property type="entry name" value="UVRD / RECB / PCRA DNA HELICASE FAMILY MEMBER"/>
    <property type="match status" value="1"/>
</dbReference>
<dbReference type="HAMAP" id="MF_01451">
    <property type="entry name" value="AddA"/>
    <property type="match status" value="1"/>
</dbReference>
<comment type="similarity">
    <text evidence="13">Belongs to the helicase family. AddA subfamily.</text>
</comment>
<name>A0A9E8LSD1_9BACI</name>
<evidence type="ECO:0000256" key="13">
    <source>
        <dbReference type="HAMAP-Rule" id="MF_01451"/>
    </source>
</evidence>
<feature type="binding site" evidence="14">
    <location>
        <begin position="31"/>
        <end position="38"/>
    </location>
    <ligand>
        <name>ATP</name>
        <dbReference type="ChEBI" id="CHEBI:30616"/>
    </ligand>
</feature>
<dbReference type="InterPro" id="IPR014016">
    <property type="entry name" value="UvrD-like_ATP-bd"/>
</dbReference>
<dbReference type="Proteomes" id="UP001164718">
    <property type="component" value="Chromosome"/>
</dbReference>
<proteinExistence type="inferred from homology"/>
<feature type="region of interest" description="Disordered" evidence="15">
    <location>
        <begin position="541"/>
        <end position="562"/>
    </location>
</feature>
<evidence type="ECO:0000256" key="7">
    <source>
        <dbReference type="ARBA" id="ARBA00022840"/>
    </source>
</evidence>
<dbReference type="Gene3D" id="3.90.320.10">
    <property type="match status" value="1"/>
</dbReference>
<keyword evidence="6 13" id="KW-0269">Exonuclease</keyword>
<evidence type="ECO:0000256" key="6">
    <source>
        <dbReference type="ARBA" id="ARBA00022839"/>
    </source>
</evidence>
<dbReference type="PANTHER" id="PTHR11070:SF48">
    <property type="entry name" value="ATP-DEPENDENT HELICASE_NUCLEASE SUBUNIT A"/>
    <property type="match status" value="1"/>
</dbReference>
<dbReference type="InterPro" id="IPR038726">
    <property type="entry name" value="PDDEXK_AddAB-type"/>
</dbReference>
<evidence type="ECO:0000256" key="9">
    <source>
        <dbReference type="ARBA" id="ARBA00023204"/>
    </source>
</evidence>
<evidence type="ECO:0000256" key="10">
    <source>
        <dbReference type="ARBA" id="ARBA00023235"/>
    </source>
</evidence>
<evidence type="ECO:0000256" key="15">
    <source>
        <dbReference type="SAM" id="MobiDB-lite"/>
    </source>
</evidence>